<dbReference type="EMBL" id="CP021780">
    <property type="protein sequence ID" value="ASA23264.1"/>
    <property type="molecule type" value="Genomic_DNA"/>
</dbReference>
<protein>
    <submittedName>
        <fullName evidence="1">Uncharacterized protein</fullName>
    </submittedName>
</protein>
<dbReference type="SUPFAM" id="SSF49785">
    <property type="entry name" value="Galactose-binding domain-like"/>
    <property type="match status" value="1"/>
</dbReference>
<evidence type="ECO:0000313" key="1">
    <source>
        <dbReference type="EMBL" id="ASA23264.1"/>
    </source>
</evidence>
<dbReference type="InterPro" id="IPR008979">
    <property type="entry name" value="Galactose-bd-like_sf"/>
</dbReference>
<gene>
    <name evidence="1" type="ORF">B9T62_22110</name>
</gene>
<reference evidence="1 2" key="1">
    <citation type="submission" date="2017-06" db="EMBL/GenBank/DDBJ databases">
        <title>Complete genome sequence of Paenibacillus donghaensis KCTC 13049T isolated from East Sea sediment, South Korea.</title>
        <authorList>
            <person name="Jung B.K."/>
            <person name="Hong S.-J."/>
            <person name="Shin J.-H."/>
        </authorList>
    </citation>
    <scope>NUCLEOTIDE SEQUENCE [LARGE SCALE GENOMIC DNA]</scope>
    <source>
        <strain evidence="1 2">KCTC 13049</strain>
    </source>
</reference>
<name>A0A2Z2KBW3_9BACL</name>
<sequence length="74" mass="8631">MSTQRKLGSGWQFSKQPLHSELAKVEANTDWMPVTLPHDWLIYNAEALYETGEGWYRTTLHLQEVPADRILFVQ</sequence>
<dbReference type="KEGG" id="pdh:B9T62_22110"/>
<dbReference type="RefSeq" id="WP_087917259.1">
    <property type="nucleotide sequence ID" value="NZ_CP021780.1"/>
</dbReference>
<dbReference type="Gene3D" id="2.60.120.260">
    <property type="entry name" value="Galactose-binding domain-like"/>
    <property type="match status" value="1"/>
</dbReference>
<accession>A0A2Z2KBW3</accession>
<organism evidence="1 2">
    <name type="scientific">Paenibacillus donghaensis</name>
    <dbReference type="NCBI Taxonomy" id="414771"/>
    <lineage>
        <taxon>Bacteria</taxon>
        <taxon>Bacillati</taxon>
        <taxon>Bacillota</taxon>
        <taxon>Bacilli</taxon>
        <taxon>Bacillales</taxon>
        <taxon>Paenibacillaceae</taxon>
        <taxon>Paenibacillus</taxon>
    </lineage>
</organism>
<proteinExistence type="predicted"/>
<keyword evidence="2" id="KW-1185">Reference proteome</keyword>
<evidence type="ECO:0000313" key="2">
    <source>
        <dbReference type="Proteomes" id="UP000249890"/>
    </source>
</evidence>
<dbReference type="Proteomes" id="UP000249890">
    <property type="component" value="Chromosome"/>
</dbReference>
<dbReference type="AlphaFoldDB" id="A0A2Z2KBW3"/>